<dbReference type="Proteomes" id="UP000268321">
    <property type="component" value="Unassembled WGS sequence"/>
</dbReference>
<dbReference type="PANTHER" id="PTHR12483">
    <property type="entry name" value="SOLUTE CARRIER FAMILY 31 COPPER TRANSPORTERS"/>
    <property type="match status" value="1"/>
</dbReference>
<dbReference type="PANTHER" id="PTHR12483:SF73">
    <property type="entry name" value="COPPER TRANSPORT PROTEIN CTR3"/>
    <property type="match status" value="1"/>
</dbReference>
<keyword evidence="8" id="KW-1185">Reference proteome</keyword>
<feature type="transmembrane region" description="Helical" evidence="6">
    <location>
        <begin position="129"/>
        <end position="154"/>
    </location>
</feature>
<reference evidence="8" key="1">
    <citation type="journal article" date="2018" name="Nat. Microbiol.">
        <title>Leveraging single-cell genomics to expand the fungal tree of life.</title>
        <authorList>
            <person name="Ahrendt S.R."/>
            <person name="Quandt C.A."/>
            <person name="Ciobanu D."/>
            <person name="Clum A."/>
            <person name="Salamov A."/>
            <person name="Andreopoulos B."/>
            <person name="Cheng J.F."/>
            <person name="Woyke T."/>
            <person name="Pelin A."/>
            <person name="Henrissat B."/>
            <person name="Reynolds N.K."/>
            <person name="Benny G.L."/>
            <person name="Smith M.E."/>
            <person name="James T.Y."/>
            <person name="Grigoriev I.V."/>
        </authorList>
    </citation>
    <scope>NUCLEOTIDE SEQUENCE [LARGE SCALE GENOMIC DNA]</scope>
    <source>
        <strain evidence="8">Baker2002</strain>
    </source>
</reference>
<keyword evidence="3 6" id="KW-0812">Transmembrane</keyword>
<dbReference type="Pfam" id="PF04145">
    <property type="entry name" value="Ctr"/>
    <property type="match status" value="1"/>
</dbReference>
<keyword evidence="6" id="KW-0406">Ion transport</keyword>
<dbReference type="GO" id="GO:0005375">
    <property type="term" value="F:copper ion transmembrane transporter activity"/>
    <property type="evidence" value="ECO:0007669"/>
    <property type="project" value="UniProtKB-UniRule"/>
</dbReference>
<keyword evidence="5 6" id="KW-0472">Membrane</keyword>
<evidence type="ECO:0000256" key="3">
    <source>
        <dbReference type="ARBA" id="ARBA00022692"/>
    </source>
</evidence>
<proteinExistence type="inferred from homology"/>
<dbReference type="AlphaFoldDB" id="A0A4P9ZH17"/>
<evidence type="ECO:0000256" key="6">
    <source>
        <dbReference type="RuleBase" id="RU367022"/>
    </source>
</evidence>
<feature type="transmembrane region" description="Helical" evidence="6">
    <location>
        <begin position="25"/>
        <end position="44"/>
    </location>
</feature>
<keyword evidence="4 6" id="KW-1133">Transmembrane helix</keyword>
<protein>
    <recommendedName>
        <fullName evidence="6">Copper transport protein</fullName>
    </recommendedName>
</protein>
<evidence type="ECO:0000313" key="7">
    <source>
        <dbReference type="EMBL" id="RKP32416.1"/>
    </source>
</evidence>
<dbReference type="OrthoDB" id="161814at2759"/>
<dbReference type="EMBL" id="ML004431">
    <property type="protein sequence ID" value="RKP32416.1"/>
    <property type="molecule type" value="Genomic_DNA"/>
</dbReference>
<sequence length="182" mass="20641">MSMLWNWYTVNSCFIARSWHVRSKAAFAGTCIGVFLLVVLHQWLHRFAREYDAALIRSKSAKADVSVGSDDALATSEVSLQTLKPSQTPAMANTMSHKWFVAAKSVRGIYATPFEHLVRTLLFTLEWSLAYFIMLLFMYYNGFIIISCILGAFFGRLFFTYNETLSCATIGDSREADRKCCP</sequence>
<name>A0A4P9ZH17_9ASCO</name>
<accession>A0A4P9ZH17</accession>
<evidence type="ECO:0000313" key="8">
    <source>
        <dbReference type="Proteomes" id="UP000268321"/>
    </source>
</evidence>
<keyword evidence="6" id="KW-0187">Copper transport</keyword>
<comment type="similarity">
    <text evidence="2 6">Belongs to the copper transporter (Ctr) (TC 1.A.56) family. SLC31A subfamily.</text>
</comment>
<evidence type="ECO:0000256" key="4">
    <source>
        <dbReference type="ARBA" id="ARBA00022989"/>
    </source>
</evidence>
<keyword evidence="6" id="KW-0186">Copper</keyword>
<comment type="subcellular location">
    <subcellularLocation>
        <location evidence="1 6">Membrane</location>
        <topology evidence="1 6">Multi-pass membrane protein</topology>
    </subcellularLocation>
</comment>
<organism evidence="7 8">
    <name type="scientific">Metschnikowia bicuspidata</name>
    <dbReference type="NCBI Taxonomy" id="27322"/>
    <lineage>
        <taxon>Eukaryota</taxon>
        <taxon>Fungi</taxon>
        <taxon>Dikarya</taxon>
        <taxon>Ascomycota</taxon>
        <taxon>Saccharomycotina</taxon>
        <taxon>Pichiomycetes</taxon>
        <taxon>Metschnikowiaceae</taxon>
        <taxon>Metschnikowia</taxon>
    </lineage>
</organism>
<evidence type="ECO:0000256" key="2">
    <source>
        <dbReference type="ARBA" id="ARBA00006921"/>
    </source>
</evidence>
<gene>
    <name evidence="7" type="ORF">METBISCDRAFT_25653</name>
</gene>
<evidence type="ECO:0000256" key="1">
    <source>
        <dbReference type="ARBA" id="ARBA00004141"/>
    </source>
</evidence>
<dbReference type="InterPro" id="IPR007274">
    <property type="entry name" value="Cop_transporter"/>
</dbReference>
<evidence type="ECO:0000256" key="5">
    <source>
        <dbReference type="ARBA" id="ARBA00023136"/>
    </source>
</evidence>
<keyword evidence="6" id="KW-0813">Transport</keyword>
<dbReference type="GO" id="GO:0016020">
    <property type="term" value="C:membrane"/>
    <property type="evidence" value="ECO:0007669"/>
    <property type="project" value="UniProtKB-SubCell"/>
</dbReference>